<dbReference type="PaxDb" id="2903-EOD34129"/>
<feature type="domain" description="Fungal lipase-type" evidence="2">
    <location>
        <begin position="72"/>
        <end position="174"/>
    </location>
</feature>
<reference evidence="3" key="2">
    <citation type="submission" date="2024-10" db="UniProtKB">
        <authorList>
            <consortium name="EnsemblProtists"/>
        </authorList>
    </citation>
    <scope>IDENTIFICATION</scope>
</reference>
<feature type="transmembrane region" description="Helical" evidence="1">
    <location>
        <begin position="476"/>
        <end position="500"/>
    </location>
</feature>
<dbReference type="EnsemblProtists" id="EOD34129">
    <property type="protein sequence ID" value="EOD34129"/>
    <property type="gene ID" value="EMIHUDRAFT_228764"/>
</dbReference>
<dbReference type="GO" id="GO:0006629">
    <property type="term" value="P:lipid metabolic process"/>
    <property type="evidence" value="ECO:0007669"/>
    <property type="project" value="InterPro"/>
</dbReference>
<dbReference type="Pfam" id="PF01764">
    <property type="entry name" value="Lipase_3"/>
    <property type="match status" value="1"/>
</dbReference>
<organism evidence="3 4">
    <name type="scientific">Emiliania huxleyi (strain CCMP1516)</name>
    <dbReference type="NCBI Taxonomy" id="280463"/>
    <lineage>
        <taxon>Eukaryota</taxon>
        <taxon>Haptista</taxon>
        <taxon>Haptophyta</taxon>
        <taxon>Prymnesiophyceae</taxon>
        <taxon>Isochrysidales</taxon>
        <taxon>Noelaerhabdaceae</taxon>
        <taxon>Emiliania</taxon>
    </lineage>
</organism>
<keyword evidence="1" id="KW-0472">Membrane</keyword>
<accession>A0A0D3KEE4</accession>
<dbReference type="HOGENOM" id="CLU_032762_0_0_1"/>
<dbReference type="GeneID" id="17279399"/>
<dbReference type="Gene3D" id="3.40.50.1820">
    <property type="entry name" value="alpha/beta hydrolase"/>
    <property type="match status" value="1"/>
</dbReference>
<keyword evidence="1" id="KW-0812">Transmembrane</keyword>
<protein>
    <recommendedName>
        <fullName evidence="2">Fungal lipase-type domain-containing protein</fullName>
    </recommendedName>
</protein>
<dbReference type="InterPro" id="IPR029058">
    <property type="entry name" value="AB_hydrolase_fold"/>
</dbReference>
<dbReference type="SUPFAM" id="SSF53474">
    <property type="entry name" value="alpha/beta-Hydrolases"/>
    <property type="match status" value="1"/>
</dbReference>
<dbReference type="AlphaFoldDB" id="A0A0D3KEE4"/>
<dbReference type="KEGG" id="ehx:EMIHUDRAFT_228764"/>
<evidence type="ECO:0000313" key="3">
    <source>
        <dbReference type="EnsemblProtists" id="EOD34129"/>
    </source>
</evidence>
<name>A0A0D3KEE4_EMIH1</name>
<reference evidence="4" key="1">
    <citation type="journal article" date="2013" name="Nature">
        <title>Pan genome of the phytoplankton Emiliania underpins its global distribution.</title>
        <authorList>
            <person name="Read B.A."/>
            <person name="Kegel J."/>
            <person name="Klute M.J."/>
            <person name="Kuo A."/>
            <person name="Lefebvre S.C."/>
            <person name="Maumus F."/>
            <person name="Mayer C."/>
            <person name="Miller J."/>
            <person name="Monier A."/>
            <person name="Salamov A."/>
            <person name="Young J."/>
            <person name="Aguilar M."/>
            <person name="Claverie J.M."/>
            <person name="Frickenhaus S."/>
            <person name="Gonzalez K."/>
            <person name="Herman E.K."/>
            <person name="Lin Y.C."/>
            <person name="Napier J."/>
            <person name="Ogata H."/>
            <person name="Sarno A.F."/>
            <person name="Shmutz J."/>
            <person name="Schroeder D."/>
            <person name="de Vargas C."/>
            <person name="Verret F."/>
            <person name="von Dassow P."/>
            <person name="Valentin K."/>
            <person name="Van de Peer Y."/>
            <person name="Wheeler G."/>
            <person name="Dacks J.B."/>
            <person name="Delwiche C.F."/>
            <person name="Dyhrman S.T."/>
            <person name="Glockner G."/>
            <person name="John U."/>
            <person name="Richards T."/>
            <person name="Worden A.Z."/>
            <person name="Zhang X."/>
            <person name="Grigoriev I.V."/>
            <person name="Allen A.E."/>
            <person name="Bidle K."/>
            <person name="Borodovsky M."/>
            <person name="Bowler C."/>
            <person name="Brownlee C."/>
            <person name="Cock J.M."/>
            <person name="Elias M."/>
            <person name="Gladyshev V.N."/>
            <person name="Groth M."/>
            <person name="Guda C."/>
            <person name="Hadaegh A."/>
            <person name="Iglesias-Rodriguez M.D."/>
            <person name="Jenkins J."/>
            <person name="Jones B.M."/>
            <person name="Lawson T."/>
            <person name="Leese F."/>
            <person name="Lindquist E."/>
            <person name="Lobanov A."/>
            <person name="Lomsadze A."/>
            <person name="Malik S.B."/>
            <person name="Marsh M.E."/>
            <person name="Mackinder L."/>
            <person name="Mock T."/>
            <person name="Mueller-Roeber B."/>
            <person name="Pagarete A."/>
            <person name="Parker M."/>
            <person name="Probert I."/>
            <person name="Quesneville H."/>
            <person name="Raines C."/>
            <person name="Rensing S.A."/>
            <person name="Riano-Pachon D.M."/>
            <person name="Richier S."/>
            <person name="Rokitta S."/>
            <person name="Shiraiwa Y."/>
            <person name="Soanes D.M."/>
            <person name="van der Giezen M."/>
            <person name="Wahlund T.M."/>
            <person name="Williams B."/>
            <person name="Wilson W."/>
            <person name="Wolfe G."/>
            <person name="Wurch L.L."/>
        </authorList>
    </citation>
    <scope>NUCLEOTIDE SEQUENCE</scope>
</reference>
<dbReference type="InterPro" id="IPR002921">
    <property type="entry name" value="Fungal_lipase-type"/>
</dbReference>
<evidence type="ECO:0000313" key="4">
    <source>
        <dbReference type="Proteomes" id="UP000013827"/>
    </source>
</evidence>
<evidence type="ECO:0000259" key="2">
    <source>
        <dbReference type="Pfam" id="PF01764"/>
    </source>
</evidence>
<evidence type="ECO:0000256" key="1">
    <source>
        <dbReference type="SAM" id="Phobius"/>
    </source>
</evidence>
<dbReference type="RefSeq" id="XP_005786558.1">
    <property type="nucleotide sequence ID" value="XM_005786501.1"/>
</dbReference>
<keyword evidence="4" id="KW-1185">Reference proteome</keyword>
<dbReference type="Proteomes" id="UP000013827">
    <property type="component" value="Unassembled WGS sequence"/>
</dbReference>
<sequence length="591" mass="65456">MACPCLPSESEELEGFDPTIALECSQLAMSLAYEPDVGFRVGALPEFHISTSGIVFTKDYERDGARELLVCCRGTLFGVASDMLRNISFKVSTSTVFKGYKGGQQVLDGLKGLADEKVHRQYLDRAMGCLFSYLLLAKMNEGAYDIGKYKRVIVTGHSQGGAVAQVFAALLVGMDKGLRDLRDGYIDTLEINDWSGSVNIFGASKTELTSSKLTITMTTNADGADVFDVKWSGAWEHQKRWLVKDALLQDDRETVSVYAFAPTKIANMAFERWYDLNMPLSFNFIMKYDPMVFPWTRRPGSLIEITVEKTDYLRWLTFPFIDAMLNMMPVLPRRCATKGDFGMDLHGGAVFSAAITEYLLHRGGDLAAAWNEIAPFAMFAEYFGGGNEHFVNWLRLQTSYYLGAEDGSSTIRLDDPQQQINLLKKGHPGKLSDFSYTVLRAQSTNGRLVLFKTQTSIAFFCIAPSGAPLNSPSYPFLFLLGLVSLLGAALISLFLVPFVIGETAFDHLQTWVDGIKDASASAGGAPQAVHSSRPSRPLTSEASAKRFAEARRKAPKPPTDLARCAIRCDAWPVQRLRWLAWLSCHFCAFCL</sequence>
<keyword evidence="1" id="KW-1133">Transmembrane helix</keyword>
<proteinExistence type="predicted"/>